<reference evidence="1" key="2">
    <citation type="journal article" date="2021" name="PeerJ">
        <title>Extensive microbial diversity within the chicken gut microbiome revealed by metagenomics and culture.</title>
        <authorList>
            <person name="Gilroy R."/>
            <person name="Ravi A."/>
            <person name="Getino M."/>
            <person name="Pursley I."/>
            <person name="Horton D.L."/>
            <person name="Alikhan N.F."/>
            <person name="Baker D."/>
            <person name="Gharbi K."/>
            <person name="Hall N."/>
            <person name="Watson M."/>
            <person name="Adriaenssens E.M."/>
            <person name="Foster-Nyarko E."/>
            <person name="Jarju S."/>
            <person name="Secka A."/>
            <person name="Antonio M."/>
            <person name="Oren A."/>
            <person name="Chaudhuri R.R."/>
            <person name="La Ragione R."/>
            <person name="Hildebrand F."/>
            <person name="Pallen M.J."/>
        </authorList>
    </citation>
    <scope>NUCLEOTIDE SEQUENCE</scope>
    <source>
        <strain evidence="1">ChiGjej3B3-5194</strain>
    </source>
</reference>
<accession>A0A9D1JWU0</accession>
<dbReference type="AlphaFoldDB" id="A0A9D1JWU0"/>
<proteinExistence type="predicted"/>
<evidence type="ECO:0000313" key="2">
    <source>
        <dbReference type="Proteomes" id="UP000886742"/>
    </source>
</evidence>
<organism evidence="1 2">
    <name type="scientific">Candidatus Enterousia intestinigallinarum</name>
    <dbReference type="NCBI Taxonomy" id="2840790"/>
    <lineage>
        <taxon>Bacteria</taxon>
        <taxon>Pseudomonadati</taxon>
        <taxon>Pseudomonadota</taxon>
        <taxon>Alphaproteobacteria</taxon>
        <taxon>Candidatus Enterousia</taxon>
    </lineage>
</organism>
<protein>
    <submittedName>
        <fullName evidence="1">Uncharacterized protein</fullName>
    </submittedName>
</protein>
<gene>
    <name evidence="1" type="ORF">IAD02_04660</name>
</gene>
<dbReference type="Proteomes" id="UP000886742">
    <property type="component" value="Unassembled WGS sequence"/>
</dbReference>
<reference evidence="1" key="1">
    <citation type="submission" date="2020-10" db="EMBL/GenBank/DDBJ databases">
        <authorList>
            <person name="Gilroy R."/>
        </authorList>
    </citation>
    <scope>NUCLEOTIDE SEQUENCE</scope>
    <source>
        <strain evidence="1">ChiGjej3B3-5194</strain>
    </source>
</reference>
<comment type="caution">
    <text evidence="1">The sequence shown here is derived from an EMBL/GenBank/DDBJ whole genome shotgun (WGS) entry which is preliminary data.</text>
</comment>
<sequence>MLIGFSTGASVAVDTVCPDCYKCVKYSGASCLQCEYDPDYCMGEVEPDCGDGKVWDADALECVCDPAKICFGTVDPDTCECIEEELVCEDGQYHNGMVGILAQCLDCPTLNGCLRGPHSTEGAGITGCYYGVDAICADSAGSYVFSEDCRYDDSDSFEEEVEEEIEIN</sequence>
<dbReference type="EMBL" id="DVJI01000013">
    <property type="protein sequence ID" value="HIS71244.1"/>
    <property type="molecule type" value="Genomic_DNA"/>
</dbReference>
<evidence type="ECO:0000313" key="1">
    <source>
        <dbReference type="EMBL" id="HIS71244.1"/>
    </source>
</evidence>
<name>A0A9D1JWU0_9PROT</name>